<keyword evidence="1" id="KW-0645">Protease</keyword>
<organism evidence="7">
    <name type="scientific">marine metagenome</name>
    <dbReference type="NCBI Taxonomy" id="408172"/>
    <lineage>
        <taxon>unclassified sequences</taxon>
        <taxon>metagenomes</taxon>
        <taxon>ecological metagenomes</taxon>
    </lineage>
</organism>
<dbReference type="GO" id="GO:0006508">
    <property type="term" value="P:proteolysis"/>
    <property type="evidence" value="ECO:0007669"/>
    <property type="project" value="UniProtKB-KW"/>
</dbReference>
<evidence type="ECO:0000256" key="1">
    <source>
        <dbReference type="ARBA" id="ARBA00022670"/>
    </source>
</evidence>
<dbReference type="EMBL" id="UINC01117499">
    <property type="protein sequence ID" value="SVC89959.1"/>
    <property type="molecule type" value="Genomic_DNA"/>
</dbReference>
<keyword evidence="4" id="KW-0862">Zinc</keyword>
<evidence type="ECO:0000313" key="7">
    <source>
        <dbReference type="EMBL" id="SVC89959.1"/>
    </source>
</evidence>
<dbReference type="InterPro" id="IPR028090">
    <property type="entry name" value="JAB_dom_prok"/>
</dbReference>
<evidence type="ECO:0000259" key="6">
    <source>
        <dbReference type="PROSITE" id="PS50249"/>
    </source>
</evidence>
<evidence type="ECO:0000256" key="3">
    <source>
        <dbReference type="ARBA" id="ARBA00022801"/>
    </source>
</evidence>
<feature type="domain" description="MPN" evidence="6">
    <location>
        <begin position="3"/>
        <end position="153"/>
    </location>
</feature>
<dbReference type="Pfam" id="PF14464">
    <property type="entry name" value="Prok-JAB"/>
    <property type="match status" value="1"/>
</dbReference>
<dbReference type="PANTHER" id="PTHR34858:SF1">
    <property type="entry name" value="CYSO-CYSTEINE PEPTIDASE"/>
    <property type="match status" value="1"/>
</dbReference>
<accession>A0A382QWU3</accession>
<evidence type="ECO:0000256" key="5">
    <source>
        <dbReference type="ARBA" id="ARBA00023049"/>
    </source>
</evidence>
<protein>
    <recommendedName>
        <fullName evidence="6">MPN domain-containing protein</fullName>
    </recommendedName>
</protein>
<keyword evidence="3" id="KW-0378">Hydrolase</keyword>
<sequence length="153" mass="17994">MMIPISQDNLGEIRKHALDVYPHECCGIVIGFAESKDDDILFRCTNIQDRLHKMDPKVYPRDAKTAYNIEPRELVEIFNQVQSKGMMLKTFYHSHPDHDAYFSDEDRKMALFDGEPTYPDAKYLVVSVYDKVVRGEAWFEWNSQTRSFEKQNH</sequence>
<keyword evidence="2" id="KW-0479">Metal-binding</keyword>
<dbReference type="InterPro" id="IPR037518">
    <property type="entry name" value="MPN"/>
</dbReference>
<dbReference type="GO" id="GO:0008270">
    <property type="term" value="F:zinc ion binding"/>
    <property type="evidence" value="ECO:0007669"/>
    <property type="project" value="TreeGrafter"/>
</dbReference>
<dbReference type="GO" id="GO:0008235">
    <property type="term" value="F:metalloexopeptidase activity"/>
    <property type="evidence" value="ECO:0007669"/>
    <property type="project" value="TreeGrafter"/>
</dbReference>
<dbReference type="CDD" id="cd08070">
    <property type="entry name" value="MPN_like"/>
    <property type="match status" value="1"/>
</dbReference>
<dbReference type="PROSITE" id="PS50249">
    <property type="entry name" value="MPN"/>
    <property type="match status" value="1"/>
</dbReference>
<dbReference type="SMART" id="SM00232">
    <property type="entry name" value="JAB_MPN"/>
    <property type="match status" value="1"/>
</dbReference>
<dbReference type="PANTHER" id="PTHR34858">
    <property type="entry name" value="CYSO-CYSTEINE PEPTIDASE"/>
    <property type="match status" value="1"/>
</dbReference>
<dbReference type="InterPro" id="IPR000555">
    <property type="entry name" value="JAMM/MPN+_dom"/>
</dbReference>
<dbReference type="Gene3D" id="3.40.140.10">
    <property type="entry name" value="Cytidine Deaminase, domain 2"/>
    <property type="match status" value="1"/>
</dbReference>
<dbReference type="SUPFAM" id="SSF102712">
    <property type="entry name" value="JAB1/MPN domain"/>
    <property type="match status" value="1"/>
</dbReference>
<evidence type="ECO:0000256" key="2">
    <source>
        <dbReference type="ARBA" id="ARBA00022723"/>
    </source>
</evidence>
<name>A0A382QWU3_9ZZZZ</name>
<gene>
    <name evidence="7" type="ORF">METZ01_LOCUS342813</name>
</gene>
<dbReference type="AlphaFoldDB" id="A0A382QWU3"/>
<proteinExistence type="predicted"/>
<keyword evidence="5" id="KW-0482">Metalloprotease</keyword>
<evidence type="ECO:0000256" key="4">
    <source>
        <dbReference type="ARBA" id="ARBA00022833"/>
    </source>
</evidence>
<reference evidence="7" key="1">
    <citation type="submission" date="2018-05" db="EMBL/GenBank/DDBJ databases">
        <authorList>
            <person name="Lanie J.A."/>
            <person name="Ng W.-L."/>
            <person name="Kazmierczak K.M."/>
            <person name="Andrzejewski T.M."/>
            <person name="Davidsen T.M."/>
            <person name="Wayne K.J."/>
            <person name="Tettelin H."/>
            <person name="Glass J.I."/>
            <person name="Rusch D."/>
            <person name="Podicherti R."/>
            <person name="Tsui H.-C.T."/>
            <person name="Winkler M.E."/>
        </authorList>
    </citation>
    <scope>NUCLEOTIDE SEQUENCE</scope>
</reference>
<dbReference type="InterPro" id="IPR051929">
    <property type="entry name" value="VirAsm_ModProt"/>
</dbReference>